<accession>A0ACA9YE25</accession>
<reference evidence="1" key="1">
    <citation type="submission" date="2022-06" db="EMBL/GenBank/DDBJ databases">
        <authorList>
            <person name="Legras J.-L."/>
            <person name="Devillers H."/>
            <person name="Grondin C."/>
        </authorList>
    </citation>
    <scope>NUCLEOTIDE SEQUENCE</scope>
    <source>
        <strain evidence="1">CLIB 1444</strain>
    </source>
</reference>
<gene>
    <name evidence="1" type="ORF">CLIB1444_14S01904</name>
</gene>
<dbReference type="EMBL" id="CALSDN010000014">
    <property type="protein sequence ID" value="CAH6723341.1"/>
    <property type="molecule type" value="Genomic_DNA"/>
</dbReference>
<proteinExistence type="predicted"/>
<sequence length="225" mass="25805">MGSKVSTARTLGKLPIKTTLERSTVNQLPPKQLKERFNGQQNTNPVENQTQPDDNVMDNNHNLIGKDGHDPDFINVLNHLGRSMKAVDSNEINNSEAVNQLKNREKIYQANKEREDLIDPKKLSTILSDLKRYDEQTILRENNITWGNVLRHFKVADTYKEFKETKKGEVGHEGVRNSRTLQDSDFKQGRQSDMINQSEDGGIRDDINEELHKDGKNLKNRISIE</sequence>
<comment type="caution">
    <text evidence="1">The sequence shown here is derived from an EMBL/GenBank/DDBJ whole genome shotgun (WGS) entry which is preliminary data.</text>
</comment>
<evidence type="ECO:0000313" key="1">
    <source>
        <dbReference type="EMBL" id="CAH6723341.1"/>
    </source>
</evidence>
<evidence type="ECO:0000313" key="2">
    <source>
        <dbReference type="Proteomes" id="UP001152531"/>
    </source>
</evidence>
<protein>
    <submittedName>
        <fullName evidence="1">Uncharacterized protein</fullName>
    </submittedName>
</protein>
<organism evidence="1 2">
    <name type="scientific">[Candida] jaroonii</name>
    <dbReference type="NCBI Taxonomy" id="467808"/>
    <lineage>
        <taxon>Eukaryota</taxon>
        <taxon>Fungi</taxon>
        <taxon>Dikarya</taxon>
        <taxon>Ascomycota</taxon>
        <taxon>Saccharomycotina</taxon>
        <taxon>Pichiomycetes</taxon>
        <taxon>Debaryomycetaceae</taxon>
        <taxon>Yamadazyma</taxon>
    </lineage>
</organism>
<name>A0ACA9YE25_9ASCO</name>
<keyword evidence="2" id="KW-1185">Reference proteome</keyword>
<dbReference type="Proteomes" id="UP001152531">
    <property type="component" value="Unassembled WGS sequence"/>
</dbReference>